<evidence type="ECO:0000259" key="1">
    <source>
        <dbReference type="Pfam" id="PF21806"/>
    </source>
</evidence>
<dbReference type="Proteomes" id="UP000219565">
    <property type="component" value="Unassembled WGS sequence"/>
</dbReference>
<evidence type="ECO:0000313" key="2">
    <source>
        <dbReference type="EMBL" id="SNY88081.1"/>
    </source>
</evidence>
<feature type="domain" description="DUF6879" evidence="1">
    <location>
        <begin position="8"/>
        <end position="169"/>
    </location>
</feature>
<keyword evidence="3" id="KW-1185">Reference proteome</keyword>
<dbReference type="OrthoDB" id="3821358at2"/>
<dbReference type="InterPro" id="IPR049244">
    <property type="entry name" value="DUF6879"/>
</dbReference>
<dbReference type="STRING" id="1379680.GCA_001612615_04353"/>
<proteinExistence type="predicted"/>
<accession>A0A285LXM0</accession>
<gene>
    <name evidence="2" type="ORF">SAMN04244553_5043</name>
</gene>
<dbReference type="RefSeq" id="WP_097247032.1">
    <property type="nucleotide sequence ID" value="NZ_OBEG01000005.1"/>
</dbReference>
<evidence type="ECO:0000313" key="3">
    <source>
        <dbReference type="Proteomes" id="UP000219565"/>
    </source>
</evidence>
<dbReference type="AlphaFoldDB" id="A0A285LXM0"/>
<organism evidence="2 3">
    <name type="scientific">Nocardia amikacinitolerans</name>
    <dbReference type="NCBI Taxonomy" id="756689"/>
    <lineage>
        <taxon>Bacteria</taxon>
        <taxon>Bacillati</taxon>
        <taxon>Actinomycetota</taxon>
        <taxon>Actinomycetes</taxon>
        <taxon>Mycobacteriales</taxon>
        <taxon>Nocardiaceae</taxon>
        <taxon>Nocardia</taxon>
    </lineage>
</organism>
<sequence>MRLLQGQAFWDLFRQAERSAFHLETRDAYDVDDENPQLARFLEGHRDDDYAWFQPWLDLMKDATNRGVEVSRVRVVTVPLPDYHRWLLSITPENQCAGEDIRYVPRHLAGELPSDDWWLYDDSLVAFNVVDPAGRGAGVAATDDPHIVAYCRSVRERLWQLGTPYAEFAHATL</sequence>
<protein>
    <recommendedName>
        <fullName evidence="1">DUF6879 domain-containing protein</fullName>
    </recommendedName>
</protein>
<name>A0A285LXM0_9NOCA</name>
<dbReference type="EMBL" id="OBEG01000005">
    <property type="protein sequence ID" value="SNY88081.1"/>
    <property type="molecule type" value="Genomic_DNA"/>
</dbReference>
<dbReference type="Pfam" id="PF21806">
    <property type="entry name" value="DUF6879"/>
    <property type="match status" value="1"/>
</dbReference>
<reference evidence="2 3" key="1">
    <citation type="submission" date="2017-09" db="EMBL/GenBank/DDBJ databases">
        <authorList>
            <person name="Ehlers B."/>
            <person name="Leendertz F.H."/>
        </authorList>
    </citation>
    <scope>NUCLEOTIDE SEQUENCE [LARGE SCALE GENOMIC DNA]</scope>
    <source>
        <strain evidence="2 3">DSM 45537</strain>
    </source>
</reference>